<feature type="region of interest" description="Disordered" evidence="1">
    <location>
        <begin position="99"/>
        <end position="140"/>
    </location>
</feature>
<evidence type="ECO:0000313" key="2">
    <source>
        <dbReference type="EMBL" id="KAG0696638.1"/>
    </source>
</evidence>
<organism evidence="2 3">
    <name type="scientific">Chionoecetes opilio</name>
    <name type="common">Atlantic snow crab</name>
    <name type="synonym">Cancer opilio</name>
    <dbReference type="NCBI Taxonomy" id="41210"/>
    <lineage>
        <taxon>Eukaryota</taxon>
        <taxon>Metazoa</taxon>
        <taxon>Ecdysozoa</taxon>
        <taxon>Arthropoda</taxon>
        <taxon>Crustacea</taxon>
        <taxon>Multicrustacea</taxon>
        <taxon>Malacostraca</taxon>
        <taxon>Eumalacostraca</taxon>
        <taxon>Eucarida</taxon>
        <taxon>Decapoda</taxon>
        <taxon>Pleocyemata</taxon>
        <taxon>Brachyura</taxon>
        <taxon>Eubrachyura</taxon>
        <taxon>Majoidea</taxon>
        <taxon>Majidae</taxon>
        <taxon>Chionoecetes</taxon>
    </lineage>
</organism>
<proteinExistence type="predicted"/>
<protein>
    <submittedName>
        <fullName evidence="2">Vacuolar protein sorting-associated protein 13D</fullName>
    </submittedName>
</protein>
<sequence length="278" mass="30017">MDSVSGSLLDSDPCSPTSPASPDHNAPLKLASPITISHAISSYAASRALCPSQQGVGALLVASMQFNTLDIIANQETVVELVGFLHQLFPRPPLTSTPLLHPHHHLPATEGSSNSHTTISQPERDHGAGDEPPHAQGNYHVAPEKRPVRAELSFDFHKLTVLLLRGVYKDMDLVGRKVGTAVLSDAKIQATVDSGILNVEGSLGGFQVRDVTPEGSKHQCIISVGQDPIVERSQDLFSRINSDLYRSYSASDNIQRAFSFKVIRPLAFTPSSQSKLCW</sequence>
<name>A0A8J8WNI2_CHIOP</name>
<comment type="caution">
    <text evidence="2">The sequence shown here is derived from an EMBL/GenBank/DDBJ whole genome shotgun (WGS) entry which is preliminary data.</text>
</comment>
<dbReference type="Proteomes" id="UP000770661">
    <property type="component" value="Unassembled WGS sequence"/>
</dbReference>
<reference evidence="2" key="1">
    <citation type="submission" date="2020-07" db="EMBL/GenBank/DDBJ databases">
        <title>The High-quality genome of the commercially important snow crab, Chionoecetes opilio.</title>
        <authorList>
            <person name="Jeong J.-H."/>
            <person name="Ryu S."/>
        </authorList>
    </citation>
    <scope>NUCLEOTIDE SEQUENCE</scope>
    <source>
        <strain evidence="2">MADBK_172401_WGS</strain>
        <tissue evidence="2">Digestive gland</tissue>
    </source>
</reference>
<dbReference type="EMBL" id="JACEEZ010025865">
    <property type="protein sequence ID" value="KAG0696638.1"/>
    <property type="molecule type" value="Genomic_DNA"/>
</dbReference>
<feature type="compositionally biased region" description="Polar residues" evidence="1">
    <location>
        <begin position="110"/>
        <end position="121"/>
    </location>
</feature>
<feature type="region of interest" description="Disordered" evidence="1">
    <location>
        <begin position="1"/>
        <end position="26"/>
    </location>
</feature>
<evidence type="ECO:0000256" key="1">
    <source>
        <dbReference type="SAM" id="MobiDB-lite"/>
    </source>
</evidence>
<feature type="compositionally biased region" description="Polar residues" evidence="1">
    <location>
        <begin position="1"/>
        <end position="20"/>
    </location>
</feature>
<gene>
    <name evidence="2" type="primary">VPS13D_4</name>
    <name evidence="2" type="ORF">GWK47_026464</name>
</gene>
<feature type="compositionally biased region" description="Basic and acidic residues" evidence="1">
    <location>
        <begin position="122"/>
        <end position="133"/>
    </location>
</feature>
<evidence type="ECO:0000313" key="3">
    <source>
        <dbReference type="Proteomes" id="UP000770661"/>
    </source>
</evidence>
<dbReference type="AlphaFoldDB" id="A0A8J8WNI2"/>
<keyword evidence="3" id="KW-1185">Reference proteome</keyword>
<dbReference type="OrthoDB" id="272810at2759"/>
<accession>A0A8J8WNI2</accession>